<dbReference type="FunFam" id="3.40.50.300:FF:001091">
    <property type="entry name" value="Probable disease resistance protein At1g61300"/>
    <property type="match status" value="1"/>
</dbReference>
<dbReference type="AlphaFoldDB" id="A0AAW2XT96"/>
<dbReference type="Pfam" id="PF23598">
    <property type="entry name" value="LRR_14"/>
    <property type="match status" value="1"/>
</dbReference>
<feature type="domain" description="Disease resistance protein winged helix" evidence="13">
    <location>
        <begin position="304"/>
        <end position="372"/>
    </location>
</feature>
<evidence type="ECO:0000259" key="12">
    <source>
        <dbReference type="Pfam" id="PF00931"/>
    </source>
</evidence>
<dbReference type="Gene3D" id="3.40.50.300">
    <property type="entry name" value="P-loop containing nucleotide triphosphate hydrolases"/>
    <property type="match status" value="1"/>
</dbReference>
<evidence type="ECO:0000256" key="1">
    <source>
        <dbReference type="ARBA" id="ARBA00002074"/>
    </source>
</evidence>
<dbReference type="InterPro" id="IPR055414">
    <property type="entry name" value="LRR_R13L4/SHOC2-like"/>
</dbReference>
<keyword evidence="8" id="KW-0547">Nucleotide-binding</keyword>
<evidence type="ECO:0000256" key="4">
    <source>
        <dbReference type="ARBA" id="ARBA00022490"/>
    </source>
</evidence>
<dbReference type="GO" id="GO:0005737">
    <property type="term" value="C:cytoplasm"/>
    <property type="evidence" value="ECO:0007669"/>
    <property type="project" value="UniProtKB-SubCell"/>
</dbReference>
<feature type="domain" description="Disease resistance R13L4/SHOC-2-like LRR" evidence="14">
    <location>
        <begin position="446"/>
        <end position="705"/>
    </location>
</feature>
<dbReference type="Pfam" id="PF23559">
    <property type="entry name" value="WHD_DRP"/>
    <property type="match status" value="1"/>
</dbReference>
<dbReference type="InterPro" id="IPR027417">
    <property type="entry name" value="P-loop_NTPase"/>
</dbReference>
<dbReference type="Pfam" id="PF00931">
    <property type="entry name" value="NB-ARC"/>
    <property type="match status" value="1"/>
</dbReference>
<evidence type="ECO:0000256" key="9">
    <source>
        <dbReference type="ARBA" id="ARBA00022821"/>
    </source>
</evidence>
<comment type="caution">
    <text evidence="15">The sequence shown here is derived from an EMBL/GenBank/DDBJ whole genome shotgun (WGS) entry which is preliminary data.</text>
</comment>
<evidence type="ECO:0000256" key="2">
    <source>
        <dbReference type="ARBA" id="ARBA00004496"/>
    </source>
</evidence>
<evidence type="ECO:0000259" key="13">
    <source>
        <dbReference type="Pfam" id="PF23559"/>
    </source>
</evidence>
<keyword evidence="10" id="KW-0067">ATP-binding</keyword>
<keyword evidence="4" id="KW-0963">Cytoplasm</keyword>
<dbReference type="GO" id="GO:0051607">
    <property type="term" value="P:defense response to virus"/>
    <property type="evidence" value="ECO:0007669"/>
    <property type="project" value="UniProtKB-ARBA"/>
</dbReference>
<feature type="domain" description="NB-ARC" evidence="12">
    <location>
        <begin position="49"/>
        <end position="220"/>
    </location>
</feature>
<reference evidence="15" key="1">
    <citation type="submission" date="2020-06" db="EMBL/GenBank/DDBJ databases">
        <authorList>
            <person name="Li T."/>
            <person name="Hu X."/>
            <person name="Zhang T."/>
            <person name="Song X."/>
            <person name="Zhang H."/>
            <person name="Dai N."/>
            <person name="Sheng W."/>
            <person name="Hou X."/>
            <person name="Wei L."/>
        </authorList>
    </citation>
    <scope>NUCLEOTIDE SEQUENCE</scope>
    <source>
        <strain evidence="15">KEN1</strain>
        <tissue evidence="15">Leaf</tissue>
    </source>
</reference>
<dbReference type="SUPFAM" id="SSF52058">
    <property type="entry name" value="L domain-like"/>
    <property type="match status" value="1"/>
</dbReference>
<dbReference type="EMBL" id="JACGWN010000003">
    <property type="protein sequence ID" value="KAL0456785.1"/>
    <property type="molecule type" value="Genomic_DNA"/>
</dbReference>
<comment type="subcellular location">
    <subcellularLocation>
        <location evidence="2">Cytoplasm</location>
    </subcellularLocation>
</comment>
<sequence>MDSFTGEDYGIQDLHQSTNYLMLDEDDATVWSRTDDLPRKKSKMVGLDDELHEIMNLLIHRGSSERKTESLVGMAGIGKTTLCREVYEHPLVLSQFDFCVWLTVGPKFSFDEIMLDILAKLNFDIARIYGYRQEVLGKYIKESLQGRKYFMVLDDVWNTQVWYELKKFIPDNRNGSVIMLTTRLLEVAKSANSYAVHRKRFLNSKESWHLLCEKVFDKDLCPSQLEEAGKKIAESCEGLPLAIIAISKHLSKAERTPEYWTNVAEKESSTIIGEDAEVSKVLYLSYQYLPHHLKACFLYTGVVPRDYVIPASRLIKLWCSEGFLEPNLTKLLEDFAMECLQDLVSRSVVLLRQQSSTNKIKTCKVHSVFLHLCIREAGKIQFFHVINSKDNQGIESQRRICIQNNVLFGIKDMRESMESVENARSLLCTGPHHQHPVPICLGFDLLRVLDALTIRFYMFPTEVIKLSSIKHLSILSRGARRSYLPMEIWTMKELRHLRVMGSDLPDPDSESALLPNLSTLVGVSAHSCTKRVLRSMPNLKKLGIQIELPVDATETLCFFDHLAHLSQLESFKCCVVNPNLKVQFIDLHKVTSMFPIGLKKLSLSGLGLPWEYMSIIARLPNLQVLKLRCYAFRGPVWKIYKGGFSRLKFLLLEDTDMECWNADCDCFPMLQRLIIQHCYKLKEMPSGFGDIPTLEMIELLDCDPSLVASAKQILEKQKSSGNESLQIRVESSEDDRKPKS</sequence>
<keyword evidence="6" id="KW-0381">Hypersensitive response</keyword>
<dbReference type="FunFam" id="1.10.10.10:FF:000322">
    <property type="entry name" value="Probable disease resistance protein At1g63360"/>
    <property type="match status" value="1"/>
</dbReference>
<dbReference type="InterPro" id="IPR002182">
    <property type="entry name" value="NB-ARC"/>
</dbReference>
<keyword evidence="5" id="KW-0433">Leucine-rich repeat</keyword>
<dbReference type="InterPro" id="IPR032675">
    <property type="entry name" value="LRR_dom_sf"/>
</dbReference>
<dbReference type="GO" id="GO:0009626">
    <property type="term" value="P:plant-type hypersensitive response"/>
    <property type="evidence" value="ECO:0007669"/>
    <property type="project" value="UniProtKB-KW"/>
</dbReference>
<comment type="similarity">
    <text evidence="3">Belongs to the disease resistance NB-LRR family.</text>
</comment>
<keyword evidence="9" id="KW-0611">Plant defense</keyword>
<feature type="region of interest" description="Disordered" evidence="11">
    <location>
        <begin position="716"/>
        <end position="740"/>
    </location>
</feature>
<evidence type="ECO:0000259" key="14">
    <source>
        <dbReference type="Pfam" id="PF23598"/>
    </source>
</evidence>
<dbReference type="PANTHER" id="PTHR23155:SF1152">
    <property type="entry name" value="AAA+ ATPASE DOMAIN-CONTAINING PROTEIN"/>
    <property type="match status" value="1"/>
</dbReference>
<evidence type="ECO:0000256" key="6">
    <source>
        <dbReference type="ARBA" id="ARBA00022667"/>
    </source>
</evidence>
<dbReference type="InterPro" id="IPR036388">
    <property type="entry name" value="WH-like_DNA-bd_sf"/>
</dbReference>
<proteinExistence type="inferred from homology"/>
<dbReference type="GO" id="GO:0043531">
    <property type="term" value="F:ADP binding"/>
    <property type="evidence" value="ECO:0007669"/>
    <property type="project" value="InterPro"/>
</dbReference>
<evidence type="ECO:0000256" key="8">
    <source>
        <dbReference type="ARBA" id="ARBA00022741"/>
    </source>
</evidence>
<dbReference type="GO" id="GO:0005524">
    <property type="term" value="F:ATP binding"/>
    <property type="evidence" value="ECO:0007669"/>
    <property type="project" value="UniProtKB-KW"/>
</dbReference>
<accession>A0AAW2XT96</accession>
<keyword evidence="7" id="KW-0677">Repeat</keyword>
<dbReference type="PANTHER" id="PTHR23155">
    <property type="entry name" value="DISEASE RESISTANCE PROTEIN RP"/>
    <property type="match status" value="1"/>
</dbReference>
<protein>
    <submittedName>
        <fullName evidence="15">Disease resistance protein</fullName>
    </submittedName>
</protein>
<evidence type="ECO:0000313" key="15">
    <source>
        <dbReference type="EMBL" id="KAL0456785.1"/>
    </source>
</evidence>
<dbReference type="PRINTS" id="PR00364">
    <property type="entry name" value="DISEASERSIST"/>
</dbReference>
<dbReference type="InterPro" id="IPR044974">
    <property type="entry name" value="Disease_R_plants"/>
</dbReference>
<organism evidence="15">
    <name type="scientific">Sesamum latifolium</name>
    <dbReference type="NCBI Taxonomy" id="2727402"/>
    <lineage>
        <taxon>Eukaryota</taxon>
        <taxon>Viridiplantae</taxon>
        <taxon>Streptophyta</taxon>
        <taxon>Embryophyta</taxon>
        <taxon>Tracheophyta</taxon>
        <taxon>Spermatophyta</taxon>
        <taxon>Magnoliopsida</taxon>
        <taxon>eudicotyledons</taxon>
        <taxon>Gunneridae</taxon>
        <taxon>Pentapetalae</taxon>
        <taxon>asterids</taxon>
        <taxon>lamiids</taxon>
        <taxon>Lamiales</taxon>
        <taxon>Pedaliaceae</taxon>
        <taxon>Sesamum</taxon>
    </lineage>
</organism>
<evidence type="ECO:0000256" key="10">
    <source>
        <dbReference type="ARBA" id="ARBA00022840"/>
    </source>
</evidence>
<dbReference type="Gene3D" id="3.80.10.10">
    <property type="entry name" value="Ribonuclease Inhibitor"/>
    <property type="match status" value="1"/>
</dbReference>
<dbReference type="InterPro" id="IPR058922">
    <property type="entry name" value="WHD_DRP"/>
</dbReference>
<dbReference type="InterPro" id="IPR042197">
    <property type="entry name" value="Apaf_helical"/>
</dbReference>
<evidence type="ECO:0000256" key="7">
    <source>
        <dbReference type="ARBA" id="ARBA00022737"/>
    </source>
</evidence>
<evidence type="ECO:0000256" key="5">
    <source>
        <dbReference type="ARBA" id="ARBA00022614"/>
    </source>
</evidence>
<dbReference type="Gene3D" id="1.10.8.430">
    <property type="entry name" value="Helical domain of apoptotic protease-activating factors"/>
    <property type="match status" value="1"/>
</dbReference>
<evidence type="ECO:0000256" key="3">
    <source>
        <dbReference type="ARBA" id="ARBA00008894"/>
    </source>
</evidence>
<evidence type="ECO:0000256" key="11">
    <source>
        <dbReference type="SAM" id="MobiDB-lite"/>
    </source>
</evidence>
<dbReference type="Gene3D" id="1.10.10.10">
    <property type="entry name" value="Winged helix-like DNA-binding domain superfamily/Winged helix DNA-binding domain"/>
    <property type="match status" value="1"/>
</dbReference>
<feature type="compositionally biased region" description="Basic and acidic residues" evidence="11">
    <location>
        <begin position="730"/>
        <end position="740"/>
    </location>
</feature>
<comment type="function">
    <text evidence="1">Confers resistance to late blight (Phytophthora infestans) races carrying the avirulence gene Avr1. Resistance proteins guard the plant against pathogens that contain an appropriate avirulence protein via an indirect interaction with this avirulence protein. That triggers a defense system including the hypersensitive response, which restricts the pathogen growth.</text>
</comment>
<name>A0AAW2XT96_9LAMI</name>
<reference evidence="15" key="2">
    <citation type="journal article" date="2024" name="Plant">
        <title>Genomic evolution and insights into agronomic trait innovations of Sesamum species.</title>
        <authorList>
            <person name="Miao H."/>
            <person name="Wang L."/>
            <person name="Qu L."/>
            <person name="Liu H."/>
            <person name="Sun Y."/>
            <person name="Le M."/>
            <person name="Wang Q."/>
            <person name="Wei S."/>
            <person name="Zheng Y."/>
            <person name="Lin W."/>
            <person name="Duan Y."/>
            <person name="Cao H."/>
            <person name="Xiong S."/>
            <person name="Wang X."/>
            <person name="Wei L."/>
            <person name="Li C."/>
            <person name="Ma Q."/>
            <person name="Ju M."/>
            <person name="Zhao R."/>
            <person name="Li G."/>
            <person name="Mu C."/>
            <person name="Tian Q."/>
            <person name="Mei H."/>
            <person name="Zhang T."/>
            <person name="Gao T."/>
            <person name="Zhang H."/>
        </authorList>
    </citation>
    <scope>NUCLEOTIDE SEQUENCE</scope>
    <source>
        <strain evidence="15">KEN1</strain>
    </source>
</reference>
<dbReference type="SUPFAM" id="SSF52540">
    <property type="entry name" value="P-loop containing nucleoside triphosphate hydrolases"/>
    <property type="match status" value="1"/>
</dbReference>
<gene>
    <name evidence="15" type="ORF">Slati_1017700</name>
</gene>